<protein>
    <submittedName>
        <fullName evidence="1">Uncharacterized protein</fullName>
    </submittedName>
</protein>
<evidence type="ECO:0000313" key="2">
    <source>
        <dbReference type="Proteomes" id="UP000037035"/>
    </source>
</evidence>
<reference evidence="1 2" key="1">
    <citation type="submission" date="2015-08" db="EMBL/GenBank/DDBJ databases">
        <title>Next Generation Sequencing and Analysis of the Genome of Puccinia sorghi L Schw, the Causal Agent of Maize Common Rust.</title>
        <authorList>
            <person name="Rochi L."/>
            <person name="Burguener G."/>
            <person name="Darino M."/>
            <person name="Turjanski A."/>
            <person name="Kreff E."/>
            <person name="Dieguez M.J."/>
            <person name="Sacco F."/>
        </authorList>
    </citation>
    <scope>NUCLEOTIDE SEQUENCE [LARGE SCALE GENOMIC DNA]</scope>
    <source>
        <strain evidence="1 2">RO10H11247</strain>
    </source>
</reference>
<organism evidence="1 2">
    <name type="scientific">Puccinia sorghi</name>
    <dbReference type="NCBI Taxonomy" id="27349"/>
    <lineage>
        <taxon>Eukaryota</taxon>
        <taxon>Fungi</taxon>
        <taxon>Dikarya</taxon>
        <taxon>Basidiomycota</taxon>
        <taxon>Pucciniomycotina</taxon>
        <taxon>Pucciniomycetes</taxon>
        <taxon>Pucciniales</taxon>
        <taxon>Pucciniaceae</taxon>
        <taxon>Puccinia</taxon>
    </lineage>
</organism>
<dbReference type="AlphaFoldDB" id="A0A0L6UHX0"/>
<dbReference type="Proteomes" id="UP000037035">
    <property type="component" value="Unassembled WGS sequence"/>
</dbReference>
<accession>A0A0L6UHX0</accession>
<evidence type="ECO:0000313" key="1">
    <source>
        <dbReference type="EMBL" id="KNZ48123.1"/>
    </source>
</evidence>
<dbReference type="EMBL" id="LAVV01011152">
    <property type="protein sequence ID" value="KNZ48123.1"/>
    <property type="molecule type" value="Genomic_DNA"/>
</dbReference>
<gene>
    <name evidence="1" type="ORF">VP01_5890g1</name>
</gene>
<name>A0A0L6UHX0_9BASI</name>
<dbReference type="VEuPathDB" id="FungiDB:VP01_5890g1"/>
<sequence>MEKKLADLFYDCQWQDFSSVKLGETPLQRATHLFGCVAHVIKLSQVRIKSLGSIEESDTKKPLSTMMVESPTLSATPNPIGMLFVTSPPDSTTINVKTILKMVHGLCCMLVQFSPQHRKWSPNVVLFAQPKLHAKVFQVLTFMSRPNGTPLS</sequence>
<keyword evidence="2" id="KW-1185">Reference proteome</keyword>
<proteinExistence type="predicted"/>
<comment type="caution">
    <text evidence="1">The sequence shown here is derived from an EMBL/GenBank/DDBJ whole genome shotgun (WGS) entry which is preliminary data.</text>
</comment>